<gene>
    <name evidence="2" type="ORF">WMO45_06970</name>
</gene>
<dbReference type="RefSeq" id="WP_349139848.1">
    <property type="nucleotide sequence ID" value="NZ_JBBMFT010000003.1"/>
</dbReference>
<reference evidence="2 3" key="1">
    <citation type="submission" date="2024-03" db="EMBL/GenBank/DDBJ databases">
        <title>Human intestinal bacterial collection.</title>
        <authorList>
            <person name="Pauvert C."/>
            <person name="Hitch T.C.A."/>
            <person name="Clavel T."/>
        </authorList>
    </citation>
    <scope>NUCLEOTIDE SEQUENCE [LARGE SCALE GENOMIC DNA]</scope>
    <source>
        <strain evidence="2 3">CLA-AP-H34</strain>
    </source>
</reference>
<evidence type="ECO:0000313" key="2">
    <source>
        <dbReference type="EMBL" id="MEQ2456260.1"/>
    </source>
</evidence>
<dbReference type="EMBL" id="JBBMFT010000003">
    <property type="protein sequence ID" value="MEQ2456260.1"/>
    <property type="molecule type" value="Genomic_DNA"/>
</dbReference>
<keyword evidence="1" id="KW-1133">Transmembrane helix</keyword>
<keyword evidence="1" id="KW-0472">Membrane</keyword>
<evidence type="ECO:0008006" key="4">
    <source>
        <dbReference type="Google" id="ProtNLM"/>
    </source>
</evidence>
<name>A0ABV1ENU1_9FIRM</name>
<sequence length="100" mass="11003">MNEKRTTKRRSGMRMLLVILALYAMALVGLLWAALSGEHEGVLVVCIAWLALGWVPLCRIKVLGSQQALDLTVFGKRIGTLEGESSCSVPFLVQCSSRRK</sequence>
<evidence type="ECO:0000256" key="1">
    <source>
        <dbReference type="SAM" id="Phobius"/>
    </source>
</evidence>
<dbReference type="Proteomes" id="UP001440599">
    <property type="component" value="Unassembled WGS sequence"/>
</dbReference>
<feature type="transmembrane region" description="Helical" evidence="1">
    <location>
        <begin position="12"/>
        <end position="35"/>
    </location>
</feature>
<protein>
    <recommendedName>
        <fullName evidence="4">PH domain-containing protein</fullName>
    </recommendedName>
</protein>
<keyword evidence="3" id="KW-1185">Reference proteome</keyword>
<comment type="caution">
    <text evidence="2">The sequence shown here is derived from an EMBL/GenBank/DDBJ whole genome shotgun (WGS) entry which is preliminary data.</text>
</comment>
<evidence type="ECO:0000313" key="3">
    <source>
        <dbReference type="Proteomes" id="UP001440599"/>
    </source>
</evidence>
<proteinExistence type="predicted"/>
<feature type="transmembrane region" description="Helical" evidence="1">
    <location>
        <begin position="41"/>
        <end position="58"/>
    </location>
</feature>
<keyword evidence="1" id="KW-0812">Transmembrane</keyword>
<organism evidence="2 3">
    <name type="scientific">Flavonifractor hominis</name>
    <dbReference type="NCBI Taxonomy" id="3133178"/>
    <lineage>
        <taxon>Bacteria</taxon>
        <taxon>Bacillati</taxon>
        <taxon>Bacillota</taxon>
        <taxon>Clostridia</taxon>
        <taxon>Eubacteriales</taxon>
        <taxon>Oscillospiraceae</taxon>
        <taxon>Flavonifractor</taxon>
    </lineage>
</organism>
<accession>A0ABV1ENU1</accession>